<dbReference type="Pfam" id="PF11331">
    <property type="entry name" value="Zn_ribbon_12"/>
    <property type="match status" value="1"/>
</dbReference>
<evidence type="ECO:0000313" key="5">
    <source>
        <dbReference type="RefSeq" id="XP_031380072.1"/>
    </source>
</evidence>
<accession>A0A6P8CCF1</accession>
<evidence type="ECO:0000313" key="6">
    <source>
        <dbReference type="RefSeq" id="XP_031380073.1"/>
    </source>
</evidence>
<feature type="region of interest" description="Disordered" evidence="1">
    <location>
        <begin position="535"/>
        <end position="629"/>
    </location>
</feature>
<dbReference type="OrthoDB" id="1930285at2759"/>
<dbReference type="GeneID" id="116195219"/>
<reference evidence="5 6" key="2">
    <citation type="submission" date="2025-04" db="UniProtKB">
        <authorList>
            <consortium name="RefSeq"/>
        </authorList>
    </citation>
    <scope>IDENTIFICATION</scope>
    <source>
        <tissue evidence="5 6">Leaf</tissue>
    </source>
</reference>
<feature type="compositionally biased region" description="Polar residues" evidence="1">
    <location>
        <begin position="110"/>
        <end position="120"/>
    </location>
</feature>
<dbReference type="RefSeq" id="XP_031380072.1">
    <property type="nucleotide sequence ID" value="XM_031524212.1"/>
</dbReference>
<evidence type="ECO:0000313" key="7">
    <source>
        <dbReference type="RefSeq" id="XP_031380074.1"/>
    </source>
</evidence>
<feature type="domain" description="Probable zinc-ribbon" evidence="2">
    <location>
        <begin position="481"/>
        <end position="526"/>
    </location>
</feature>
<feature type="compositionally biased region" description="Basic and acidic residues" evidence="1">
    <location>
        <begin position="591"/>
        <end position="608"/>
    </location>
</feature>
<dbReference type="RefSeq" id="XP_031380075.1">
    <property type="nucleotide sequence ID" value="XM_031524215.1"/>
</dbReference>
<feature type="domain" description="Enhanced disease resistance 4-like N-terminal" evidence="3">
    <location>
        <begin position="8"/>
        <end position="41"/>
    </location>
</feature>
<feature type="region of interest" description="Disordered" evidence="1">
    <location>
        <begin position="42"/>
        <end position="158"/>
    </location>
</feature>
<feature type="compositionally biased region" description="Polar residues" evidence="1">
    <location>
        <begin position="89"/>
        <end position="100"/>
    </location>
</feature>
<evidence type="ECO:0000313" key="8">
    <source>
        <dbReference type="RefSeq" id="XP_031380075.1"/>
    </source>
</evidence>
<dbReference type="InterPro" id="IPR040244">
    <property type="entry name" value="EDR4-like"/>
</dbReference>
<evidence type="ECO:0000256" key="1">
    <source>
        <dbReference type="SAM" id="MobiDB-lite"/>
    </source>
</evidence>
<protein>
    <submittedName>
        <fullName evidence="5 6">Protein ENHANCED DISEASE RESISTANCE 4-like</fullName>
    </submittedName>
</protein>
<dbReference type="PANTHER" id="PTHR31105">
    <property type="entry name" value="EXTRA-LARGE G-PROTEIN-LIKE"/>
    <property type="match status" value="1"/>
</dbReference>
<dbReference type="RefSeq" id="XP_031380074.1">
    <property type="nucleotide sequence ID" value="XM_031524214.1"/>
</dbReference>
<dbReference type="GO" id="GO:1900150">
    <property type="term" value="P:regulation of defense response to fungus"/>
    <property type="evidence" value="ECO:0007669"/>
    <property type="project" value="InterPro"/>
</dbReference>
<evidence type="ECO:0000259" key="2">
    <source>
        <dbReference type="Pfam" id="PF11331"/>
    </source>
</evidence>
<dbReference type="AlphaFoldDB" id="A0A6P8CCF1"/>
<dbReference type="Proteomes" id="UP000515151">
    <property type="component" value="Chromosome 2"/>
</dbReference>
<dbReference type="RefSeq" id="XP_031380073.1">
    <property type="nucleotide sequence ID" value="XM_031524213.1"/>
</dbReference>
<gene>
    <name evidence="5 6 7 8" type="primary">LOC116195219</name>
</gene>
<organism evidence="4 7">
    <name type="scientific">Punica granatum</name>
    <name type="common">Pomegranate</name>
    <dbReference type="NCBI Taxonomy" id="22663"/>
    <lineage>
        <taxon>Eukaryota</taxon>
        <taxon>Viridiplantae</taxon>
        <taxon>Streptophyta</taxon>
        <taxon>Embryophyta</taxon>
        <taxon>Tracheophyta</taxon>
        <taxon>Spermatophyta</taxon>
        <taxon>Magnoliopsida</taxon>
        <taxon>eudicotyledons</taxon>
        <taxon>Gunneridae</taxon>
        <taxon>Pentapetalae</taxon>
        <taxon>rosids</taxon>
        <taxon>malvids</taxon>
        <taxon>Myrtales</taxon>
        <taxon>Lythraceae</taxon>
        <taxon>Punica</taxon>
    </lineage>
</organism>
<name>A0A6P8CCF1_PUNGR</name>
<feature type="compositionally biased region" description="Polar residues" evidence="1">
    <location>
        <begin position="612"/>
        <end position="629"/>
    </location>
</feature>
<dbReference type="PANTHER" id="PTHR31105:SF38">
    <property type="entry name" value="PROTEIN ENHANCED DISEASE RESISTANCE 4"/>
    <property type="match status" value="1"/>
</dbReference>
<keyword evidence="4" id="KW-1185">Reference proteome</keyword>
<evidence type="ECO:0000313" key="4">
    <source>
        <dbReference type="Proteomes" id="UP000515151"/>
    </source>
</evidence>
<feature type="compositionally biased region" description="Basic and acidic residues" evidence="1">
    <location>
        <begin position="539"/>
        <end position="555"/>
    </location>
</feature>
<sequence length="629" mass="69665">MTNEMTPKVRLVKCPKCRKLLPEPAGAPIYSCGGCGAILRAKPKTGDAQMKRPHYYSSPENKDSRDLNREVAAPSPSPDLQSEEDKDLSSSIQTVSVDSNTEGHEESDRICSSTELSTPLQEPKSDESAKVCSSTDLAPHDNQELLPNLTPSNNANVGHENSECVVVQSEGEMKSDGSGKGFETVSTSIPVDSESAIKAHSSINGDLKILEKPASGEYLDSLPTRSKTIAGVVPDDEMGYQAYSMHVVDSKHVYDEASTAVSKDSLSKEWSIQQKPPISRDPMKICRTTSSKSIPLASCMDKLTSEGLGTVRRGHPTRYRTQSDGVELPLHEWGHQVSSAGGEGPASQLIRNPLYSSTSYPGERSENFLPQDKEELLRIVTELENQLKGMHNAEEEKSIGSNFYNYQRFSHQFDHPYLHHNFHDPYEPTSSYLSSPQPHVYTTTHSWDCETKSDDQMYGFLGLKNLREKTHLPRRHFRPIAGASPLITCYSCFELLQLPEDFLVSRRKRCHWLRCGACSVVLKFSLQNGIHIAPYPPELDNHDDSNRKNQEEMRPSDGCGVTISKSCSSEGEPTLLAPTLPLQDKADDDPRDYVSSEDLKAGSKEASRKNRSSALHQLMGYSSVTQMLS</sequence>
<feature type="compositionally biased region" description="Basic and acidic residues" evidence="1">
    <location>
        <begin position="60"/>
        <end position="69"/>
    </location>
</feature>
<dbReference type="InterPro" id="IPR055126">
    <property type="entry name" value="EDR4-like_N"/>
</dbReference>
<reference evidence="4" key="1">
    <citation type="journal article" date="2020" name="Plant Biotechnol. J.">
        <title>The pomegranate (Punica granatum L.) draft genome dissects genetic divergence between soft- and hard-seeded cultivars.</title>
        <authorList>
            <person name="Luo X."/>
            <person name="Li H."/>
            <person name="Wu Z."/>
            <person name="Yao W."/>
            <person name="Zhao P."/>
            <person name="Cao D."/>
            <person name="Yu H."/>
            <person name="Li K."/>
            <person name="Poudel K."/>
            <person name="Zhao D."/>
            <person name="Zhang F."/>
            <person name="Xia X."/>
            <person name="Chen L."/>
            <person name="Wang Q."/>
            <person name="Jing D."/>
            <person name="Cao S."/>
        </authorList>
    </citation>
    <scope>NUCLEOTIDE SEQUENCE [LARGE SCALE GENOMIC DNA]</scope>
</reference>
<dbReference type="InterPro" id="IPR021480">
    <property type="entry name" value="Zinc_ribbon_12"/>
</dbReference>
<proteinExistence type="predicted"/>
<evidence type="ECO:0000259" key="3">
    <source>
        <dbReference type="Pfam" id="PF22910"/>
    </source>
</evidence>
<dbReference type="Pfam" id="PF22910">
    <property type="entry name" value="EDR4-like_1st"/>
    <property type="match status" value="1"/>
</dbReference>